<organism evidence="1 2">
    <name type="scientific">Halovenus carboxidivorans</name>
    <dbReference type="NCBI Taxonomy" id="2692199"/>
    <lineage>
        <taxon>Archaea</taxon>
        <taxon>Methanobacteriati</taxon>
        <taxon>Methanobacteriota</taxon>
        <taxon>Stenosarchaea group</taxon>
        <taxon>Halobacteria</taxon>
        <taxon>Halobacteriales</taxon>
        <taxon>Haloarculaceae</taxon>
        <taxon>Halovenus</taxon>
    </lineage>
</organism>
<dbReference type="AlphaFoldDB" id="A0A6B0T8B4"/>
<evidence type="ECO:0000313" key="2">
    <source>
        <dbReference type="Proteomes" id="UP000466535"/>
    </source>
</evidence>
<dbReference type="Pfam" id="PF26484">
    <property type="entry name" value="WNWW"/>
    <property type="match status" value="1"/>
</dbReference>
<dbReference type="EMBL" id="WUUT01000003">
    <property type="protein sequence ID" value="MXR51552.1"/>
    <property type="molecule type" value="Genomic_DNA"/>
</dbReference>
<dbReference type="InterPro" id="IPR058716">
    <property type="entry name" value="WNWW_dom-containing"/>
</dbReference>
<proteinExistence type="predicted"/>
<dbReference type="RefSeq" id="WP_368278182.1">
    <property type="nucleotide sequence ID" value="NZ_WUUT01000003.1"/>
</dbReference>
<reference evidence="1 2" key="1">
    <citation type="submission" date="2019-12" db="EMBL/GenBank/DDBJ databases">
        <title>Isolation and characterization of three novel carbon monoxide-oxidizing members of Halobacteria from salione crusts and soils.</title>
        <authorList>
            <person name="Myers M.R."/>
            <person name="King G.M."/>
        </authorList>
    </citation>
    <scope>NUCLEOTIDE SEQUENCE [LARGE SCALE GENOMIC DNA]</scope>
    <source>
        <strain evidence="1 2">WSH3</strain>
    </source>
</reference>
<evidence type="ECO:0000313" key="1">
    <source>
        <dbReference type="EMBL" id="MXR51552.1"/>
    </source>
</evidence>
<comment type="caution">
    <text evidence="1">The sequence shown here is derived from an EMBL/GenBank/DDBJ whole genome shotgun (WGS) entry which is preliminary data.</text>
</comment>
<accession>A0A6B0T8B4</accession>
<name>A0A6B0T8B4_9EURY</name>
<dbReference type="Proteomes" id="UP000466535">
    <property type="component" value="Unassembled WGS sequence"/>
</dbReference>
<protein>
    <submittedName>
        <fullName evidence="1">Uncharacterized protein</fullName>
    </submittedName>
</protein>
<sequence>MDRERLVERLEAEFCGSEQARRAVSRQARDLSDAGRIEEELGYELTVETVVSNLEDAPAEYGLVERWNWWIGSLELSHGNYQRFRVRPDVA</sequence>
<keyword evidence="2" id="KW-1185">Reference proteome</keyword>
<gene>
    <name evidence="1" type="ORF">GRX03_08040</name>
</gene>